<dbReference type="OrthoDB" id="479590at2"/>
<reference evidence="4" key="1">
    <citation type="submission" date="2017-05" db="EMBL/GenBank/DDBJ databases">
        <title>Physiological properties and genetic analysis related to exopolysaccharide production of fresh-water unicellular cyanobacterium Aphanothece sacrum, Suizenji Nori, that has been cultured as a food source in Japan.</title>
        <authorList>
            <person name="Kanesaki Y."/>
            <person name="Yoshikawa S."/>
            <person name="Ohki K."/>
        </authorList>
    </citation>
    <scope>NUCLEOTIDE SEQUENCE [LARGE SCALE GENOMIC DNA]</scope>
    <source>
        <strain evidence="4">FPU1</strain>
    </source>
</reference>
<dbReference type="Proteomes" id="UP000287247">
    <property type="component" value="Unassembled WGS sequence"/>
</dbReference>
<evidence type="ECO:0000313" key="3">
    <source>
        <dbReference type="EMBL" id="GBF81224.1"/>
    </source>
</evidence>
<dbReference type="InterPro" id="IPR019734">
    <property type="entry name" value="TPR_rpt"/>
</dbReference>
<evidence type="ECO:0000313" key="4">
    <source>
        <dbReference type="Proteomes" id="UP000287247"/>
    </source>
</evidence>
<evidence type="ECO:0000256" key="1">
    <source>
        <dbReference type="PROSITE-ProRule" id="PRU00339"/>
    </source>
</evidence>
<dbReference type="AlphaFoldDB" id="A0A401IJ22"/>
<dbReference type="Pfam" id="PF13424">
    <property type="entry name" value="TPR_12"/>
    <property type="match status" value="1"/>
</dbReference>
<dbReference type="Pfam" id="PF13414">
    <property type="entry name" value="TPR_11"/>
    <property type="match status" value="1"/>
</dbReference>
<dbReference type="PANTHER" id="PTHR12558:SF13">
    <property type="entry name" value="CELL DIVISION CYCLE PROTEIN 27 HOMOLOG"/>
    <property type="match status" value="1"/>
</dbReference>
<evidence type="ECO:0000256" key="2">
    <source>
        <dbReference type="SAM" id="MobiDB-lite"/>
    </source>
</evidence>
<proteinExistence type="predicted"/>
<accession>A0A401IJ22</accession>
<dbReference type="PROSITE" id="PS51257">
    <property type="entry name" value="PROKAR_LIPOPROTEIN"/>
    <property type="match status" value="1"/>
</dbReference>
<dbReference type="Gene3D" id="1.25.40.10">
    <property type="entry name" value="Tetratricopeptide repeat domain"/>
    <property type="match status" value="1"/>
</dbReference>
<dbReference type="SUPFAM" id="SSF48452">
    <property type="entry name" value="TPR-like"/>
    <property type="match status" value="1"/>
</dbReference>
<feature type="repeat" description="TPR" evidence="1">
    <location>
        <begin position="159"/>
        <end position="192"/>
    </location>
</feature>
<gene>
    <name evidence="3" type="ORF">AsFPU1_2636</name>
</gene>
<feature type="repeat" description="TPR" evidence="1">
    <location>
        <begin position="57"/>
        <end position="90"/>
    </location>
</feature>
<protein>
    <submittedName>
        <fullName evidence="3">Uncharacterized protein</fullName>
    </submittedName>
</protein>
<feature type="repeat" description="TPR" evidence="1">
    <location>
        <begin position="125"/>
        <end position="158"/>
    </location>
</feature>
<keyword evidence="4" id="KW-1185">Reference proteome</keyword>
<dbReference type="PANTHER" id="PTHR12558">
    <property type="entry name" value="CELL DIVISION CYCLE 16,23,27"/>
    <property type="match status" value="1"/>
</dbReference>
<dbReference type="SMART" id="SM00028">
    <property type="entry name" value="TPR"/>
    <property type="match status" value="5"/>
</dbReference>
<name>A0A401IJ22_APHSA</name>
<dbReference type="Pfam" id="PF13181">
    <property type="entry name" value="TPR_8"/>
    <property type="match status" value="1"/>
</dbReference>
<dbReference type="InterPro" id="IPR011990">
    <property type="entry name" value="TPR-like_helical_dom_sf"/>
</dbReference>
<sequence length="255" mass="28557">MFKFLSLWLCLALTILGIVGCENKQQISVVETPSPSLSPISGTPSFSPSSVAERNKSSKLRQLGLQYRQQGRYTDAIKTLEESVILDPQNLSGLVLLGWTLHLAQQPQQAEKTLQKALQLDSNHIQTLNALGIVYLVGGNLEQAIITHTKAIKLKPDNEIAHYNLSLAYHRQGEYNLGLTHAKKATILEPNNPHPFLAESIIYWDSGDENKGKQSYRQAIKLDNRYRQANFLSHLKKAGFTSEQIKQTQKILQSL</sequence>
<keyword evidence="1" id="KW-0802">TPR repeat</keyword>
<organism evidence="3 4">
    <name type="scientific">Aphanothece sacrum FPU1</name>
    <dbReference type="NCBI Taxonomy" id="1920663"/>
    <lineage>
        <taxon>Bacteria</taxon>
        <taxon>Bacillati</taxon>
        <taxon>Cyanobacteriota</taxon>
        <taxon>Cyanophyceae</taxon>
        <taxon>Oscillatoriophycideae</taxon>
        <taxon>Chroococcales</taxon>
        <taxon>Aphanothecaceae</taxon>
        <taxon>Aphanothece</taxon>
    </lineage>
</organism>
<feature type="region of interest" description="Disordered" evidence="2">
    <location>
        <begin position="32"/>
        <end position="55"/>
    </location>
</feature>
<dbReference type="PROSITE" id="PS50005">
    <property type="entry name" value="TPR"/>
    <property type="match status" value="3"/>
</dbReference>
<feature type="compositionally biased region" description="Polar residues" evidence="2">
    <location>
        <begin position="32"/>
        <end position="52"/>
    </location>
</feature>
<dbReference type="RefSeq" id="WP_124971016.1">
    <property type="nucleotide sequence ID" value="NZ_BDQK01000013.1"/>
</dbReference>
<dbReference type="EMBL" id="BDQK01000013">
    <property type="protein sequence ID" value="GBF81224.1"/>
    <property type="molecule type" value="Genomic_DNA"/>
</dbReference>
<comment type="caution">
    <text evidence="3">The sequence shown here is derived from an EMBL/GenBank/DDBJ whole genome shotgun (WGS) entry which is preliminary data.</text>
</comment>